<evidence type="ECO:0000256" key="1">
    <source>
        <dbReference type="SAM" id="MobiDB-lite"/>
    </source>
</evidence>
<accession>A0A1N6ZDQ3</accession>
<gene>
    <name evidence="2" type="ORF">BB347_01440</name>
    <name evidence="3" type="ORF">SAMN05421809_0770</name>
</gene>
<dbReference type="Proteomes" id="UP000185687">
    <property type="component" value="Unassembled WGS sequence"/>
</dbReference>
<protein>
    <submittedName>
        <fullName evidence="3">Uncharacterized protein</fullName>
    </submittedName>
</protein>
<dbReference type="EMBL" id="CP019327">
    <property type="protein sequence ID" value="APX95381.1"/>
    <property type="molecule type" value="Genomic_DNA"/>
</dbReference>
<evidence type="ECO:0000313" key="4">
    <source>
        <dbReference type="Proteomes" id="UP000185687"/>
    </source>
</evidence>
<reference evidence="3 4" key="2">
    <citation type="submission" date="2017-01" db="EMBL/GenBank/DDBJ databases">
        <authorList>
            <person name="Mah S.A."/>
            <person name="Swanson W.J."/>
            <person name="Moy G.W."/>
            <person name="Vacquier V.D."/>
        </authorList>
    </citation>
    <scope>NUCLEOTIDE SEQUENCE [LARGE SCALE GENOMIC DNA]</scope>
    <source>
        <strain evidence="3 4">CGMCC 1.8909</strain>
    </source>
</reference>
<dbReference type="KEGG" id="hda:BB347_01440"/>
<proteinExistence type="predicted"/>
<name>A0A1N6ZDQ3_9EURY</name>
<dbReference type="RefSeq" id="WP_076579105.1">
    <property type="nucleotide sequence ID" value="NZ_CP019327.1"/>
</dbReference>
<dbReference type="AlphaFoldDB" id="A0A1N6ZDQ3"/>
<dbReference type="OrthoDB" id="225507at2157"/>
<evidence type="ECO:0000313" key="3">
    <source>
        <dbReference type="EMBL" id="SIR24955.1"/>
    </source>
</evidence>
<evidence type="ECO:0000313" key="5">
    <source>
        <dbReference type="Proteomes" id="UP000187321"/>
    </source>
</evidence>
<dbReference type="GeneID" id="43330857"/>
<sequence length="179" mass="20241">MGIFDDNFGNNEPHEGPNVPQHEHFPSDTYGPAYAVSIYQEDLRALKELVEAESSSSTSIEQTAFLKDAIDDELRLRKSGDELSPFVRDLIETWESQMDAEPSAVWWPVASDWRLKSYLHYCELRDEQDEDGFEFTEGIGRVHALFSRCKAAQENDSKLAIVPKEEIPGEEPAVTDSST</sequence>
<dbReference type="Proteomes" id="UP000187321">
    <property type="component" value="Chromosome"/>
</dbReference>
<dbReference type="EMBL" id="FTNP01000001">
    <property type="protein sequence ID" value="SIR24955.1"/>
    <property type="molecule type" value="Genomic_DNA"/>
</dbReference>
<feature type="region of interest" description="Disordered" evidence="1">
    <location>
        <begin position="1"/>
        <end position="26"/>
    </location>
</feature>
<keyword evidence="4" id="KW-1185">Reference proteome</keyword>
<reference evidence="2 5" key="1">
    <citation type="submission" date="2017-01" db="EMBL/GenBank/DDBJ databases">
        <title>Complete genome sequence of Haloterrigena daqingensis type strain (JX313T).</title>
        <authorList>
            <person name="Shuang W."/>
        </authorList>
    </citation>
    <scope>NUCLEOTIDE SEQUENCE [LARGE SCALE GENOMIC DNA]</scope>
    <source>
        <strain evidence="2 5">JX313</strain>
    </source>
</reference>
<organism evidence="3 4">
    <name type="scientific">Natronorubrum daqingense</name>
    <dbReference type="NCBI Taxonomy" id="588898"/>
    <lineage>
        <taxon>Archaea</taxon>
        <taxon>Methanobacteriati</taxon>
        <taxon>Methanobacteriota</taxon>
        <taxon>Stenosarchaea group</taxon>
        <taxon>Halobacteria</taxon>
        <taxon>Halobacteriales</taxon>
        <taxon>Natrialbaceae</taxon>
        <taxon>Natronorubrum</taxon>
    </lineage>
</organism>
<evidence type="ECO:0000313" key="2">
    <source>
        <dbReference type="EMBL" id="APX95381.1"/>
    </source>
</evidence>